<dbReference type="EMBL" id="DXCQ01000020">
    <property type="protein sequence ID" value="HIY96400.1"/>
    <property type="molecule type" value="Genomic_DNA"/>
</dbReference>
<reference evidence="1" key="1">
    <citation type="journal article" date="2021" name="PeerJ">
        <title>Extensive microbial diversity within the chicken gut microbiome revealed by metagenomics and culture.</title>
        <authorList>
            <person name="Gilroy R."/>
            <person name="Ravi A."/>
            <person name="Getino M."/>
            <person name="Pursley I."/>
            <person name="Horton D.L."/>
            <person name="Alikhan N.F."/>
            <person name="Baker D."/>
            <person name="Gharbi K."/>
            <person name="Hall N."/>
            <person name="Watson M."/>
            <person name="Adriaenssens E.M."/>
            <person name="Foster-Nyarko E."/>
            <person name="Jarju S."/>
            <person name="Secka A."/>
            <person name="Antonio M."/>
            <person name="Oren A."/>
            <person name="Chaudhuri R.R."/>
            <person name="La Ragione R."/>
            <person name="Hildebrand F."/>
            <person name="Pallen M.J."/>
        </authorList>
    </citation>
    <scope>NUCLEOTIDE SEQUENCE</scope>
    <source>
        <strain evidence="1">1345</strain>
    </source>
</reference>
<name>A0A9D1ZV78_9FIRM</name>
<comment type="caution">
    <text evidence="1">The sequence shown here is derived from an EMBL/GenBank/DDBJ whole genome shotgun (WGS) entry which is preliminary data.</text>
</comment>
<accession>A0A9D1ZV78</accession>
<gene>
    <name evidence="1" type="ORF">H9729_01805</name>
</gene>
<protein>
    <submittedName>
        <fullName evidence="1">TIGR04076 family protein</fullName>
    </submittedName>
</protein>
<proteinExistence type="predicted"/>
<dbReference type="NCBIfam" id="TIGR04076">
    <property type="entry name" value="TIGR04076 family protein"/>
    <property type="match status" value="1"/>
</dbReference>
<evidence type="ECO:0000313" key="2">
    <source>
        <dbReference type="Proteomes" id="UP000886750"/>
    </source>
</evidence>
<sequence>MKKVKITVMKTARYTDLIEKYEKPISHACDMREGQIFIANGWKRPSDFCESAWESISAFVMALAHGGEDLYDGWMKNKRSAMISCNDGFRPVSFLLETMDADAE</sequence>
<dbReference type="InterPro" id="IPR023811">
    <property type="entry name" value="CHP04076"/>
</dbReference>
<dbReference type="Proteomes" id="UP000886750">
    <property type="component" value="Unassembled WGS sequence"/>
</dbReference>
<reference evidence="1" key="2">
    <citation type="submission" date="2021-04" db="EMBL/GenBank/DDBJ databases">
        <authorList>
            <person name="Gilroy R."/>
        </authorList>
    </citation>
    <scope>NUCLEOTIDE SEQUENCE</scope>
    <source>
        <strain evidence="1">1345</strain>
    </source>
</reference>
<dbReference type="AlphaFoldDB" id="A0A9D1ZV78"/>
<organism evidence="1 2">
    <name type="scientific">Candidatus Borkfalkia excrementigallinarum</name>
    <dbReference type="NCBI Taxonomy" id="2838506"/>
    <lineage>
        <taxon>Bacteria</taxon>
        <taxon>Bacillati</taxon>
        <taxon>Bacillota</taxon>
        <taxon>Clostridia</taxon>
        <taxon>Christensenellales</taxon>
        <taxon>Christensenellaceae</taxon>
        <taxon>Candidatus Borkfalkia</taxon>
    </lineage>
</organism>
<evidence type="ECO:0000313" key="1">
    <source>
        <dbReference type="EMBL" id="HIY96400.1"/>
    </source>
</evidence>